<reference evidence="2" key="1">
    <citation type="submission" date="2022-11" db="UniProtKB">
        <authorList>
            <consortium name="WormBaseParasite"/>
        </authorList>
    </citation>
    <scope>IDENTIFICATION</scope>
</reference>
<evidence type="ECO:0000313" key="2">
    <source>
        <dbReference type="WBParaSite" id="ES5_v2.g12691.t1"/>
    </source>
</evidence>
<organism evidence="1 2">
    <name type="scientific">Panagrolaimus sp. ES5</name>
    <dbReference type="NCBI Taxonomy" id="591445"/>
    <lineage>
        <taxon>Eukaryota</taxon>
        <taxon>Metazoa</taxon>
        <taxon>Ecdysozoa</taxon>
        <taxon>Nematoda</taxon>
        <taxon>Chromadorea</taxon>
        <taxon>Rhabditida</taxon>
        <taxon>Tylenchina</taxon>
        <taxon>Panagrolaimomorpha</taxon>
        <taxon>Panagrolaimoidea</taxon>
        <taxon>Panagrolaimidae</taxon>
        <taxon>Panagrolaimus</taxon>
    </lineage>
</organism>
<dbReference type="WBParaSite" id="ES5_v2.g12691.t1">
    <property type="protein sequence ID" value="ES5_v2.g12691.t1"/>
    <property type="gene ID" value="ES5_v2.g12691"/>
</dbReference>
<accession>A0AC34F6Y8</accession>
<protein>
    <submittedName>
        <fullName evidence="2">MIP18 family-like domain-containing protein</fullName>
    </submittedName>
</protein>
<proteinExistence type="predicted"/>
<dbReference type="Proteomes" id="UP000887579">
    <property type="component" value="Unplaced"/>
</dbReference>
<evidence type="ECO:0000313" key="1">
    <source>
        <dbReference type="Proteomes" id="UP000887579"/>
    </source>
</evidence>
<name>A0AC34F6Y8_9BILA</name>
<sequence length="313" mass="35577">DCSNNKSLSDSIDNNDYFKARNNRNSWKQNDSKNSDYLSSFNNNTSDKKEILKDSNVNSSTLSLHISAYENSMEEDSNEFVQEQNSYLKSKKLCLIGNLKDKDFIGSALIITNSFEFPRQQKDQHADPELMQFKASQRLLNPNLSEKFITSLKMGAERLDNVAPVIYNTKPRDIEIQKNSAYDENIDDPIDAREVFDYIRDINDPEHPYSLEQLNVVQEELIKVYDTEDPWVDVSFTPTIPHCSLATLIGLAIKVKLSRSLPPNMKTVVHITPGTHNTEAAINKQLADKERVAAAIDNPSVMRTVNQCLKGRE</sequence>